<protein>
    <submittedName>
        <fullName evidence="3">CPBP family intramembrane metalloprotease</fullName>
    </submittedName>
</protein>
<evidence type="ECO:0000313" key="3">
    <source>
        <dbReference type="EMBL" id="MDE5418208.1"/>
    </source>
</evidence>
<evidence type="ECO:0000259" key="2">
    <source>
        <dbReference type="Pfam" id="PF02517"/>
    </source>
</evidence>
<feature type="transmembrane region" description="Helical" evidence="1">
    <location>
        <begin position="12"/>
        <end position="32"/>
    </location>
</feature>
<feature type="transmembrane region" description="Helical" evidence="1">
    <location>
        <begin position="156"/>
        <end position="187"/>
    </location>
</feature>
<keyword evidence="1" id="KW-0472">Membrane</keyword>
<comment type="caution">
    <text evidence="3">The sequence shown here is derived from an EMBL/GenBank/DDBJ whole genome shotgun (WGS) entry which is preliminary data.</text>
</comment>
<feature type="transmembrane region" description="Helical" evidence="1">
    <location>
        <begin position="116"/>
        <end position="135"/>
    </location>
</feature>
<proteinExistence type="predicted"/>
<keyword evidence="3" id="KW-0645">Protease</keyword>
<keyword evidence="4" id="KW-1185">Reference proteome</keyword>
<dbReference type="Pfam" id="PF02517">
    <property type="entry name" value="Rce1-like"/>
    <property type="match status" value="1"/>
</dbReference>
<dbReference type="PANTHER" id="PTHR36435:SF1">
    <property type="entry name" value="CAAX AMINO TERMINAL PROTEASE FAMILY PROTEIN"/>
    <property type="match status" value="1"/>
</dbReference>
<sequence>MAYPSIKQGWGILGLLILVTICYAMPLGIIGMFYPDIQQRPFHLLNYSIPIVILIFITRSWWKKNPKNDSKIQFKGFPLAILPVVLIMTISLVVIHSEIASWVPMPDWLVDVFKEFLQPNIWGFITIVIAAPILEEILLREIVLNGLLRNYSPWKAIIWSSVFFGVIHLNPWQFVTAMIAGMVIGYLYWKTKSLWLCILIHAVNNGIAFYLTVKYSEVTNFFRAI</sequence>
<organism evidence="3 4">
    <name type="scientific">Paralabilibaculum antarcticum</name>
    <dbReference type="NCBI Taxonomy" id="2912572"/>
    <lineage>
        <taxon>Bacteria</taxon>
        <taxon>Pseudomonadati</taxon>
        <taxon>Bacteroidota</taxon>
        <taxon>Bacteroidia</taxon>
        <taxon>Marinilabiliales</taxon>
        <taxon>Marinifilaceae</taxon>
        <taxon>Paralabilibaculum</taxon>
    </lineage>
</organism>
<feature type="domain" description="CAAX prenyl protease 2/Lysostaphin resistance protein A-like" evidence="2">
    <location>
        <begin position="120"/>
        <end position="206"/>
    </location>
</feature>
<gene>
    <name evidence="3" type="ORF">L3049_09315</name>
</gene>
<feature type="transmembrane region" description="Helical" evidence="1">
    <location>
        <begin position="74"/>
        <end position="96"/>
    </location>
</feature>
<dbReference type="PANTHER" id="PTHR36435">
    <property type="entry name" value="SLR1288 PROTEIN"/>
    <property type="match status" value="1"/>
</dbReference>
<dbReference type="EMBL" id="JAKJSC010000001">
    <property type="protein sequence ID" value="MDE5418208.1"/>
    <property type="molecule type" value="Genomic_DNA"/>
</dbReference>
<dbReference type="RefSeq" id="WP_275109533.1">
    <property type="nucleotide sequence ID" value="NZ_JAKJSC010000001.1"/>
</dbReference>
<accession>A0ABT5VS31</accession>
<feature type="transmembrane region" description="Helical" evidence="1">
    <location>
        <begin position="44"/>
        <end position="62"/>
    </location>
</feature>
<keyword evidence="1" id="KW-0812">Transmembrane</keyword>
<reference evidence="3 4" key="1">
    <citation type="submission" date="2022-01" db="EMBL/GenBank/DDBJ databases">
        <title>Labilibaculum sp. nov, a marine bacterium isolated from Antarctica.</title>
        <authorList>
            <person name="Dai W."/>
        </authorList>
    </citation>
    <scope>NUCLEOTIDE SEQUENCE [LARGE SCALE GENOMIC DNA]</scope>
    <source>
        <strain evidence="3 4">DW002</strain>
    </source>
</reference>
<name>A0ABT5VS31_9BACT</name>
<evidence type="ECO:0000256" key="1">
    <source>
        <dbReference type="SAM" id="Phobius"/>
    </source>
</evidence>
<keyword evidence="3" id="KW-0482">Metalloprotease</keyword>
<dbReference type="InterPro" id="IPR052710">
    <property type="entry name" value="CAAX_protease"/>
</dbReference>
<evidence type="ECO:0000313" key="4">
    <source>
        <dbReference type="Proteomes" id="UP001528920"/>
    </source>
</evidence>
<dbReference type="Proteomes" id="UP001528920">
    <property type="component" value="Unassembled WGS sequence"/>
</dbReference>
<keyword evidence="1" id="KW-1133">Transmembrane helix</keyword>
<dbReference type="GO" id="GO:0008237">
    <property type="term" value="F:metallopeptidase activity"/>
    <property type="evidence" value="ECO:0007669"/>
    <property type="project" value="UniProtKB-KW"/>
</dbReference>
<feature type="transmembrane region" description="Helical" evidence="1">
    <location>
        <begin position="193"/>
        <end position="213"/>
    </location>
</feature>
<dbReference type="InterPro" id="IPR003675">
    <property type="entry name" value="Rce1/LyrA-like_dom"/>
</dbReference>
<keyword evidence="3" id="KW-0378">Hydrolase</keyword>